<accession>A0ABT2WFS1</accession>
<dbReference type="Pfam" id="PF11122">
    <property type="entry name" value="Spore-coat_CotD"/>
    <property type="match status" value="1"/>
</dbReference>
<reference evidence="1 2" key="1">
    <citation type="submission" date="2022-10" db="EMBL/GenBank/DDBJ databases">
        <title>Description of Fervidibacillus gen. nov. in the family Fervidibacillaceae fam. nov. with two species, Fervidibacillus albus sp. nov., and Fervidibacillus halotolerans sp. nov., isolated from tidal flat sediments.</title>
        <authorList>
            <person name="Kwon K.K."/>
            <person name="Yang S.-H."/>
        </authorList>
    </citation>
    <scope>NUCLEOTIDE SEQUENCE [LARGE SCALE GENOMIC DNA]</scope>
    <source>
        <strain evidence="1 2">DSM 23332</strain>
    </source>
</reference>
<proteinExistence type="predicted"/>
<sequence>MAPANVTPPIVSPTQHFVNTNQFTTIVPHIHPSHTTTVNKHKFIHEHYCPHTESCVNEVSHQHVNCGCPRPMKPFCGC</sequence>
<keyword evidence="1" id="KW-0946">Virion</keyword>
<name>A0ABT2WFS1_9BACI</name>
<organism evidence="1 2">
    <name type="scientific">Pallidibacillus thermolactis</name>
    <dbReference type="NCBI Taxonomy" id="251051"/>
    <lineage>
        <taxon>Bacteria</taxon>
        <taxon>Bacillati</taxon>
        <taxon>Bacillota</taxon>
        <taxon>Bacilli</taxon>
        <taxon>Bacillales</taxon>
        <taxon>Bacillaceae</taxon>
        <taxon>Pallidibacillus</taxon>
    </lineage>
</organism>
<gene>
    <name evidence="1" type="ORF">OEV82_04175</name>
</gene>
<keyword evidence="1" id="KW-0167">Capsid protein</keyword>
<dbReference type="EMBL" id="JAOUSE010000007">
    <property type="protein sequence ID" value="MCU9593654.1"/>
    <property type="molecule type" value="Genomic_DNA"/>
</dbReference>
<comment type="caution">
    <text evidence="1">The sequence shown here is derived from an EMBL/GenBank/DDBJ whole genome shotgun (WGS) entry which is preliminary data.</text>
</comment>
<evidence type="ECO:0000313" key="2">
    <source>
        <dbReference type="Proteomes" id="UP001208656"/>
    </source>
</evidence>
<keyword evidence="2" id="KW-1185">Reference proteome</keyword>
<dbReference type="InterPro" id="IPR020108">
    <property type="entry name" value="Spore_coat_CotD"/>
</dbReference>
<evidence type="ECO:0000313" key="1">
    <source>
        <dbReference type="EMBL" id="MCU9593654.1"/>
    </source>
</evidence>
<dbReference type="Proteomes" id="UP001208656">
    <property type="component" value="Unassembled WGS sequence"/>
</dbReference>
<protein>
    <submittedName>
        <fullName evidence="1">Spore coat protein</fullName>
    </submittedName>
</protein>